<accession>A0A2G8ISV1</accession>
<organism evidence="1 2">
    <name type="scientific">Bacillus pumilus</name>
    <name type="common">Bacillus mesentericus</name>
    <dbReference type="NCBI Taxonomy" id="1408"/>
    <lineage>
        <taxon>Bacteria</taxon>
        <taxon>Bacillati</taxon>
        <taxon>Bacillota</taxon>
        <taxon>Bacilli</taxon>
        <taxon>Bacillales</taxon>
        <taxon>Bacillaceae</taxon>
        <taxon>Bacillus</taxon>
    </lineage>
</organism>
<proteinExistence type="predicted"/>
<dbReference type="EMBL" id="PEKP01000016">
    <property type="protein sequence ID" value="PIK26605.1"/>
    <property type="molecule type" value="Genomic_DNA"/>
</dbReference>
<dbReference type="Proteomes" id="UP000230768">
    <property type="component" value="Unassembled WGS sequence"/>
</dbReference>
<protein>
    <submittedName>
        <fullName evidence="1">Prc-barrel domain-containing protein</fullName>
    </submittedName>
</protein>
<dbReference type="InterPro" id="IPR011033">
    <property type="entry name" value="PRC_barrel-like_sf"/>
</dbReference>
<dbReference type="SUPFAM" id="SSF50346">
    <property type="entry name" value="PRC-barrel domain"/>
    <property type="match status" value="1"/>
</dbReference>
<comment type="caution">
    <text evidence="1">The sequence shown here is derived from an EMBL/GenBank/DDBJ whole genome shotgun (WGS) entry which is preliminary data.</text>
</comment>
<gene>
    <name evidence="1" type="ORF">CTV99_11890</name>
</gene>
<name>A0A2G8ISV1_BACPU</name>
<sequence length="172" mass="18558">MSHEANAHDKTVPQKVVEHILRTCRELEGMSIYTGEQSHSLGAIKDICLLAGGSCGGYVLDGKKKDCALIPFSAGDKLTDKGLYVSCQEGVGIDSSVPSLLFSKLKKKMMQSPEGENLGILEDVYFCANSGTIVAYELSDGFFTELSGIRKQLHAAGTLMNVQKEALVLNRT</sequence>
<reference evidence="1 2" key="1">
    <citation type="submission" date="2017-11" db="EMBL/GenBank/DDBJ databases">
        <title>Draft genome sequence of Bacillus pumilus 51_5il from lake Gorkoye (Russia: Novosibirsk region).</title>
        <authorList>
            <person name="Shipova A.A."/>
            <person name="Rozanov A.S."/>
            <person name="Bryanskaya A.V."/>
            <person name="Peltek S.E."/>
        </authorList>
    </citation>
    <scope>NUCLEOTIDE SEQUENCE [LARGE SCALE GENOMIC DNA]</scope>
    <source>
        <strain evidence="1 2">51_5il</strain>
    </source>
</reference>
<evidence type="ECO:0000313" key="1">
    <source>
        <dbReference type="EMBL" id="PIK26605.1"/>
    </source>
</evidence>
<evidence type="ECO:0000313" key="2">
    <source>
        <dbReference type="Proteomes" id="UP000230768"/>
    </source>
</evidence>
<dbReference type="AlphaFoldDB" id="A0A2G8ISV1"/>